<sequence length="139" mass="16835">MSEFFEIDNWDETEQIEYFENPIYSYLNEDEKKQIDAIHPDIKKRDEKYIKGRNIEGTRIKALANQIQRRMHVSTPDGEPEKFTLIIKTPIPKNLYIDPQFLKFYSSLQKDNYLIKELRTIYNNFFRKNYTNIGFGRIR</sequence>
<dbReference type="Proteomes" id="UP001470230">
    <property type="component" value="Unassembled WGS sequence"/>
</dbReference>
<dbReference type="EMBL" id="JAPFFF010000023">
    <property type="protein sequence ID" value="KAK8852607.1"/>
    <property type="molecule type" value="Genomic_DNA"/>
</dbReference>
<comment type="caution">
    <text evidence="1">The sequence shown here is derived from an EMBL/GenBank/DDBJ whole genome shotgun (WGS) entry which is preliminary data.</text>
</comment>
<proteinExistence type="predicted"/>
<name>A0ABR2HU09_9EUKA</name>
<accession>A0ABR2HU09</accession>
<protein>
    <submittedName>
        <fullName evidence="1">Uncharacterized protein</fullName>
    </submittedName>
</protein>
<evidence type="ECO:0000313" key="2">
    <source>
        <dbReference type="Proteomes" id="UP001470230"/>
    </source>
</evidence>
<gene>
    <name evidence="1" type="ORF">M9Y10_017595</name>
</gene>
<evidence type="ECO:0000313" key="1">
    <source>
        <dbReference type="EMBL" id="KAK8852607.1"/>
    </source>
</evidence>
<keyword evidence="2" id="KW-1185">Reference proteome</keyword>
<organism evidence="1 2">
    <name type="scientific">Tritrichomonas musculus</name>
    <dbReference type="NCBI Taxonomy" id="1915356"/>
    <lineage>
        <taxon>Eukaryota</taxon>
        <taxon>Metamonada</taxon>
        <taxon>Parabasalia</taxon>
        <taxon>Tritrichomonadida</taxon>
        <taxon>Tritrichomonadidae</taxon>
        <taxon>Tritrichomonas</taxon>
    </lineage>
</organism>
<reference evidence="1 2" key="1">
    <citation type="submission" date="2024-04" db="EMBL/GenBank/DDBJ databases">
        <title>Tritrichomonas musculus Genome.</title>
        <authorList>
            <person name="Alves-Ferreira E."/>
            <person name="Grigg M."/>
            <person name="Lorenzi H."/>
            <person name="Galac M."/>
        </authorList>
    </citation>
    <scope>NUCLEOTIDE SEQUENCE [LARGE SCALE GENOMIC DNA]</scope>
    <source>
        <strain evidence="1 2">EAF2021</strain>
    </source>
</reference>